<proteinExistence type="predicted"/>
<comment type="caution">
    <text evidence="1">The sequence shown here is derived from an EMBL/GenBank/DDBJ whole genome shotgun (WGS) entry which is preliminary data.</text>
</comment>
<gene>
    <name evidence="1" type="ORF">OIU77_024044</name>
</gene>
<evidence type="ECO:0000313" key="2">
    <source>
        <dbReference type="Proteomes" id="UP001141253"/>
    </source>
</evidence>
<dbReference type="EMBL" id="JAPFFI010000005">
    <property type="protein sequence ID" value="KAJ6394952.1"/>
    <property type="molecule type" value="Genomic_DNA"/>
</dbReference>
<keyword evidence="2" id="KW-1185">Reference proteome</keyword>
<sequence>MTTCFYSNIRIVHPILPCKCKKKMSLYLDRKILDKSFNIERSSNMLKNKSRFHSNSHANICIMPMKKISTVLEALSVLGKHLMS</sequence>
<name>A0ABQ9C5Y5_9ROSI</name>
<accession>A0ABQ9C5Y5</accession>
<reference evidence="1" key="1">
    <citation type="submission" date="2022-10" db="EMBL/GenBank/DDBJ databases">
        <authorList>
            <person name="Hyden B.L."/>
            <person name="Feng K."/>
            <person name="Yates T."/>
            <person name="Jawdy S."/>
            <person name="Smart L.B."/>
            <person name="Muchero W."/>
        </authorList>
    </citation>
    <scope>NUCLEOTIDE SEQUENCE</scope>
    <source>
        <tissue evidence="1">Shoot tip</tissue>
    </source>
</reference>
<evidence type="ECO:0000313" key="1">
    <source>
        <dbReference type="EMBL" id="KAJ6394952.1"/>
    </source>
</evidence>
<protein>
    <submittedName>
        <fullName evidence="1">Uncharacterized protein</fullName>
    </submittedName>
</protein>
<dbReference type="Proteomes" id="UP001141253">
    <property type="component" value="Chromosome 1"/>
</dbReference>
<reference evidence="1" key="2">
    <citation type="journal article" date="2023" name="Int. J. Mol. Sci.">
        <title>De Novo Assembly and Annotation of 11 Diverse Shrub Willow (Salix) Genomes Reveals Novel Gene Organization in Sex-Linked Regions.</title>
        <authorList>
            <person name="Hyden B."/>
            <person name="Feng K."/>
            <person name="Yates T.B."/>
            <person name="Jawdy S."/>
            <person name="Cereghino C."/>
            <person name="Smart L.B."/>
            <person name="Muchero W."/>
        </authorList>
    </citation>
    <scope>NUCLEOTIDE SEQUENCE</scope>
    <source>
        <tissue evidence="1">Shoot tip</tissue>
    </source>
</reference>
<organism evidence="1 2">
    <name type="scientific">Salix suchowensis</name>
    <dbReference type="NCBI Taxonomy" id="1278906"/>
    <lineage>
        <taxon>Eukaryota</taxon>
        <taxon>Viridiplantae</taxon>
        <taxon>Streptophyta</taxon>
        <taxon>Embryophyta</taxon>
        <taxon>Tracheophyta</taxon>
        <taxon>Spermatophyta</taxon>
        <taxon>Magnoliopsida</taxon>
        <taxon>eudicotyledons</taxon>
        <taxon>Gunneridae</taxon>
        <taxon>Pentapetalae</taxon>
        <taxon>rosids</taxon>
        <taxon>fabids</taxon>
        <taxon>Malpighiales</taxon>
        <taxon>Salicaceae</taxon>
        <taxon>Saliceae</taxon>
        <taxon>Salix</taxon>
    </lineage>
</organism>